<dbReference type="InterPro" id="IPR028162">
    <property type="entry name" value="Met8_C"/>
</dbReference>
<feature type="compositionally biased region" description="Low complexity" evidence="13">
    <location>
        <begin position="11"/>
        <end position="28"/>
    </location>
</feature>
<reference evidence="17 18" key="1">
    <citation type="submission" date="2019-10" db="EMBL/GenBank/DDBJ databases">
        <authorList>
            <person name="Palmer J.M."/>
        </authorList>
    </citation>
    <scope>NUCLEOTIDE SEQUENCE [LARGE SCALE GENOMIC DNA]</scope>
    <source>
        <strain evidence="17 18">TWF718</strain>
    </source>
</reference>
<comment type="caution">
    <text evidence="17">The sequence shown here is derived from an EMBL/GenBank/DDBJ whole genome shotgun (WGS) entry which is preliminary data.</text>
</comment>
<keyword evidence="18" id="KW-1185">Reference proteome</keyword>
<feature type="domain" description="Tetrapyrrole methylase" evidence="14">
    <location>
        <begin position="364"/>
        <end position="572"/>
    </location>
</feature>
<sequence>MSRCPHRKRSSSSSSSPSSSSLPPQSCSTMTAPEYPVSTIPSTILPTTTTNDNNDNTNTIPTIPTTYTPPLLTSTPSKGHIHLIIGSNALSSSRCTRSLEVGALPILIFPEPLDSKSVHLGLKKRIEDGEVRFINRGFEVGDLKTLGREEVDGFVDAVFVTLDAGGFEAAMISKTCTRLRIPVNVADSTSLSTFTLLSTYSDGPLQIGITTSGMGCKLASRLRRTVATALPVGIGAACERIGGLRRRVIDEDFKKSSSSSSLPSSSTPGEVGIPAGAVEEEEDDDSTDQKSTFNALIQPDDVESQKSRRIRWLSQICEYWPLQKLVDLTDDDVNNLFNEYTASQTSPTTEPLSQESPSKKTGTISLVGSGPGNPSLLTKASLDALLSADLILADKLVPSQILSLIPRRSTLFIARKFPGNAEAAQTELLEKGLEAVTLGQKVVRLKQGDPYIYGRGAEEYDWFEKKGVKVEVLPGITSALSAPLYAAIPPTHRAVADQILICTGTGRKGVPPDPPVYVKSQTTVFLMACHRLSSLVEGLVKTKNWPEDVPCAVIERASCEDQRVVRSTLKNIVAAIEEVGSRPPGLFVVGWACEVLKKVEGVPWVVEEGL</sequence>
<dbReference type="PANTHER" id="PTHR45790:SF6">
    <property type="entry name" value="UROPORPHYRINOGEN-III C-METHYLTRANSFERASE"/>
    <property type="match status" value="1"/>
</dbReference>
<dbReference type="InterPro" id="IPR014776">
    <property type="entry name" value="4pyrrole_Mease_sub2"/>
</dbReference>
<evidence type="ECO:0000313" key="18">
    <source>
        <dbReference type="Proteomes" id="UP001313282"/>
    </source>
</evidence>
<dbReference type="EMBL" id="JAVHNR010000011">
    <property type="protein sequence ID" value="KAK6330914.1"/>
    <property type="molecule type" value="Genomic_DNA"/>
</dbReference>
<evidence type="ECO:0000256" key="7">
    <source>
        <dbReference type="ARBA" id="ARBA00023027"/>
    </source>
</evidence>
<feature type="compositionally biased region" description="Basic residues" evidence="13">
    <location>
        <begin position="1"/>
        <end position="10"/>
    </location>
</feature>
<dbReference type="Gene3D" id="3.30.950.10">
    <property type="entry name" value="Methyltransferase, Cobalt-precorrin-4 Transmethylase, Domain 2"/>
    <property type="match status" value="1"/>
</dbReference>
<dbReference type="PROSITE" id="PS00840">
    <property type="entry name" value="SUMT_2"/>
    <property type="match status" value="1"/>
</dbReference>
<evidence type="ECO:0000259" key="15">
    <source>
        <dbReference type="Pfam" id="PF14823"/>
    </source>
</evidence>
<evidence type="ECO:0000256" key="10">
    <source>
        <dbReference type="ARBA" id="ARBA00052360"/>
    </source>
</evidence>
<dbReference type="NCBIfam" id="TIGR01469">
    <property type="entry name" value="cobA_cysG_Cterm"/>
    <property type="match status" value="1"/>
</dbReference>
<feature type="compositionally biased region" description="Polar residues" evidence="13">
    <location>
        <begin position="340"/>
        <end position="366"/>
    </location>
</feature>
<organism evidence="17 18">
    <name type="scientific">Orbilia javanica</name>
    <dbReference type="NCBI Taxonomy" id="47235"/>
    <lineage>
        <taxon>Eukaryota</taxon>
        <taxon>Fungi</taxon>
        <taxon>Dikarya</taxon>
        <taxon>Ascomycota</taxon>
        <taxon>Pezizomycotina</taxon>
        <taxon>Orbiliomycetes</taxon>
        <taxon>Orbiliales</taxon>
        <taxon>Orbiliaceae</taxon>
        <taxon>Orbilia</taxon>
    </lineage>
</organism>
<keyword evidence="4 12" id="KW-0808">Transferase</keyword>
<keyword evidence="7" id="KW-0520">NAD</keyword>
<dbReference type="PANTHER" id="PTHR45790">
    <property type="entry name" value="SIROHEME SYNTHASE-RELATED"/>
    <property type="match status" value="1"/>
</dbReference>
<comment type="catalytic activity">
    <reaction evidence="10">
        <text>uroporphyrinogen III + 2 S-adenosyl-L-methionine = precorrin-2 + 2 S-adenosyl-L-homocysteine + H(+)</text>
        <dbReference type="Rhea" id="RHEA:32459"/>
        <dbReference type="ChEBI" id="CHEBI:15378"/>
        <dbReference type="ChEBI" id="CHEBI:57308"/>
        <dbReference type="ChEBI" id="CHEBI:57856"/>
        <dbReference type="ChEBI" id="CHEBI:58827"/>
        <dbReference type="ChEBI" id="CHEBI:59789"/>
        <dbReference type="EC" id="2.1.1.107"/>
    </reaction>
</comment>
<dbReference type="InterPro" id="IPR035996">
    <property type="entry name" value="4pyrrol_Methylase_sf"/>
</dbReference>
<evidence type="ECO:0000256" key="1">
    <source>
        <dbReference type="ARBA" id="ARBA00005879"/>
    </source>
</evidence>
<dbReference type="InterPro" id="IPR006366">
    <property type="entry name" value="CobA/CysG_C"/>
</dbReference>
<comment type="similarity">
    <text evidence="1 12">Belongs to the precorrin methyltransferase family.</text>
</comment>
<evidence type="ECO:0000256" key="12">
    <source>
        <dbReference type="RuleBase" id="RU003960"/>
    </source>
</evidence>
<dbReference type="Pfam" id="PF00590">
    <property type="entry name" value="TP_methylase"/>
    <property type="match status" value="1"/>
</dbReference>
<dbReference type="InterPro" id="IPR050161">
    <property type="entry name" value="Siro_Cobalamin_biosynth"/>
</dbReference>
<dbReference type="Pfam" id="PF13241">
    <property type="entry name" value="NAD_binding_7"/>
    <property type="match status" value="1"/>
</dbReference>
<feature type="domain" description="Siroheme synthase central" evidence="16">
    <location>
        <begin position="202"/>
        <end position="226"/>
    </location>
</feature>
<dbReference type="Pfam" id="PF14823">
    <property type="entry name" value="Sirohm_synth_C"/>
    <property type="match status" value="1"/>
</dbReference>
<evidence type="ECO:0000256" key="2">
    <source>
        <dbReference type="ARBA" id="ARBA00022603"/>
    </source>
</evidence>
<evidence type="ECO:0000256" key="8">
    <source>
        <dbReference type="ARBA" id="ARBA00023167"/>
    </source>
</evidence>
<dbReference type="InterPro" id="IPR028281">
    <property type="entry name" value="Sirohaem_synthase_central"/>
</dbReference>
<feature type="region of interest" description="Disordered" evidence="13">
    <location>
        <begin position="340"/>
        <end position="367"/>
    </location>
</feature>
<dbReference type="Gene3D" id="3.40.1010.10">
    <property type="entry name" value="Cobalt-precorrin-4 Transmethylase, Domain 1"/>
    <property type="match status" value="1"/>
</dbReference>
<dbReference type="FunFam" id="3.40.50.720:FF:000504">
    <property type="entry name" value="Siroheme synthase, putative"/>
    <property type="match status" value="1"/>
</dbReference>
<keyword evidence="9" id="KW-0627">Porphyrin biosynthesis</keyword>
<evidence type="ECO:0000259" key="14">
    <source>
        <dbReference type="Pfam" id="PF00590"/>
    </source>
</evidence>
<dbReference type="CDD" id="cd11642">
    <property type="entry name" value="SUMT"/>
    <property type="match status" value="1"/>
</dbReference>
<dbReference type="GO" id="GO:0032259">
    <property type="term" value="P:methylation"/>
    <property type="evidence" value="ECO:0007669"/>
    <property type="project" value="UniProtKB-KW"/>
</dbReference>
<feature type="compositionally biased region" description="Low complexity" evidence="13">
    <location>
        <begin position="38"/>
        <end position="69"/>
    </location>
</feature>
<dbReference type="Gene3D" id="3.40.50.720">
    <property type="entry name" value="NAD(P)-binding Rossmann-like Domain"/>
    <property type="match status" value="1"/>
</dbReference>
<dbReference type="InterPro" id="IPR000878">
    <property type="entry name" value="4pyrrol_Mease"/>
</dbReference>
<evidence type="ECO:0000256" key="5">
    <source>
        <dbReference type="ARBA" id="ARBA00022691"/>
    </source>
</evidence>
<evidence type="ECO:0000256" key="3">
    <source>
        <dbReference type="ARBA" id="ARBA00022605"/>
    </source>
</evidence>
<evidence type="ECO:0000256" key="6">
    <source>
        <dbReference type="ARBA" id="ARBA00023002"/>
    </source>
</evidence>
<dbReference type="InterPro" id="IPR012066">
    <property type="entry name" value="Met1_fungi"/>
</dbReference>
<dbReference type="InterPro" id="IPR003043">
    <property type="entry name" value="Uropor_MeTrfase_CS"/>
</dbReference>
<dbReference type="PIRSF" id="PIRSF036555">
    <property type="entry name" value="SUMT_yeast"/>
    <property type="match status" value="1"/>
</dbReference>
<dbReference type="GO" id="GO:0016491">
    <property type="term" value="F:oxidoreductase activity"/>
    <property type="evidence" value="ECO:0007669"/>
    <property type="project" value="UniProtKB-KW"/>
</dbReference>
<dbReference type="Pfam" id="PF14824">
    <property type="entry name" value="Sirohm_synth_M"/>
    <property type="match status" value="1"/>
</dbReference>
<dbReference type="SUPFAM" id="SSF75615">
    <property type="entry name" value="Siroheme synthase middle domains-like"/>
    <property type="match status" value="1"/>
</dbReference>
<keyword evidence="3" id="KW-0028">Amino-acid biosynthesis</keyword>
<dbReference type="Proteomes" id="UP001313282">
    <property type="component" value="Unassembled WGS sequence"/>
</dbReference>
<dbReference type="FunFam" id="3.40.1010.10:FF:000006">
    <property type="entry name" value="Siroheme synthase, putative"/>
    <property type="match status" value="1"/>
</dbReference>
<name>A0AAN8NLF2_9PEZI</name>
<feature type="region of interest" description="Disordered" evidence="13">
    <location>
        <begin position="1"/>
        <end position="69"/>
    </location>
</feature>
<keyword evidence="8" id="KW-0486">Methionine biosynthesis</keyword>
<dbReference type="FunFam" id="3.30.950.10:FF:000005">
    <property type="entry name" value="Uroporphyrin-III c-methyltransferase, putative"/>
    <property type="match status" value="1"/>
</dbReference>
<dbReference type="GO" id="GO:0004851">
    <property type="term" value="F:uroporphyrin-III C-methyltransferase activity"/>
    <property type="evidence" value="ECO:0007669"/>
    <property type="project" value="UniProtKB-EC"/>
</dbReference>
<evidence type="ECO:0000313" key="17">
    <source>
        <dbReference type="EMBL" id="KAK6330914.1"/>
    </source>
</evidence>
<dbReference type="SUPFAM" id="SSF53790">
    <property type="entry name" value="Tetrapyrrole methylase"/>
    <property type="match status" value="1"/>
</dbReference>
<keyword evidence="5" id="KW-0949">S-adenosyl-L-methionine</keyword>
<accession>A0AAN8NLF2</accession>
<feature type="domain" description="Siroheme biosynthesis protein Met8 C-terminal" evidence="15">
    <location>
        <begin position="299"/>
        <end position="343"/>
    </location>
</feature>
<gene>
    <name evidence="17" type="ORF">TWF718_003110</name>
</gene>
<evidence type="ECO:0008006" key="19">
    <source>
        <dbReference type="Google" id="ProtNLM"/>
    </source>
</evidence>
<dbReference type="AlphaFoldDB" id="A0AAN8NLF2"/>
<comment type="function">
    <text evidence="11">Siroheme synthase involved in methionine biosynthesis.</text>
</comment>
<feature type="region of interest" description="Disordered" evidence="13">
    <location>
        <begin position="279"/>
        <end position="299"/>
    </location>
</feature>
<dbReference type="GO" id="GO:0000103">
    <property type="term" value="P:sulfate assimilation"/>
    <property type="evidence" value="ECO:0007669"/>
    <property type="project" value="InterPro"/>
</dbReference>
<keyword evidence="2 12" id="KW-0489">Methyltransferase</keyword>
<protein>
    <recommendedName>
        <fullName evidence="19">Uroporphyrin-III C-methyltransferase</fullName>
    </recommendedName>
</protein>
<dbReference type="InterPro" id="IPR014777">
    <property type="entry name" value="4pyrrole_Mease_sub1"/>
</dbReference>
<evidence type="ECO:0000259" key="16">
    <source>
        <dbReference type="Pfam" id="PF14824"/>
    </source>
</evidence>
<keyword evidence="6" id="KW-0560">Oxidoreductase</keyword>
<proteinExistence type="inferred from homology"/>
<evidence type="ECO:0000256" key="9">
    <source>
        <dbReference type="ARBA" id="ARBA00023244"/>
    </source>
</evidence>
<evidence type="ECO:0000256" key="11">
    <source>
        <dbReference type="ARBA" id="ARBA00055636"/>
    </source>
</evidence>
<dbReference type="GO" id="GO:0009086">
    <property type="term" value="P:methionine biosynthetic process"/>
    <property type="evidence" value="ECO:0007669"/>
    <property type="project" value="UniProtKB-KW"/>
</dbReference>
<dbReference type="GO" id="GO:0019354">
    <property type="term" value="P:siroheme biosynthetic process"/>
    <property type="evidence" value="ECO:0007669"/>
    <property type="project" value="InterPro"/>
</dbReference>
<evidence type="ECO:0000256" key="13">
    <source>
        <dbReference type="SAM" id="MobiDB-lite"/>
    </source>
</evidence>
<evidence type="ECO:0000256" key="4">
    <source>
        <dbReference type="ARBA" id="ARBA00022679"/>
    </source>
</evidence>